<keyword evidence="1" id="KW-0812">Transmembrane</keyword>
<dbReference type="EMBL" id="MU128916">
    <property type="protein sequence ID" value="KAF9519626.1"/>
    <property type="molecule type" value="Genomic_DNA"/>
</dbReference>
<proteinExistence type="predicted"/>
<evidence type="ECO:0000313" key="2">
    <source>
        <dbReference type="EMBL" id="KAF9519626.1"/>
    </source>
</evidence>
<sequence>MPSRQFKVTYAQSIQICYRILSLTSSRKIPGVILSLVLAQIAGSITWTVGTVTAKLPVDMRAANGMTMAGTLLCTIGASLCSMCILISLIVIIYDNPLWSFRARRGLLIDLQMVSMRVHIPVILVTVADLVSYLLFPKSHASMVMAILIGKIWSNTLLHGLNSRQAQRANWRNSRSIPESETMQSVPGWWRRNPHVRDDDLGMELADMGRSGDGSAISSLMCEQDITSVQITEVEKAIGEVGDHQPTYVLFGEHPNLKRISERHERRSSAPI</sequence>
<accession>A0A9P6B8M3</accession>
<protein>
    <submittedName>
        <fullName evidence="2">Uncharacterized protein</fullName>
    </submittedName>
</protein>
<keyword evidence="1" id="KW-1133">Transmembrane helix</keyword>
<evidence type="ECO:0000256" key="1">
    <source>
        <dbReference type="SAM" id="Phobius"/>
    </source>
</evidence>
<comment type="caution">
    <text evidence="2">The sequence shown here is derived from an EMBL/GenBank/DDBJ whole genome shotgun (WGS) entry which is preliminary data.</text>
</comment>
<name>A0A9P6B8M3_9AGAM</name>
<keyword evidence="1" id="KW-0472">Membrane</keyword>
<feature type="transmembrane region" description="Helical" evidence="1">
    <location>
        <begin position="114"/>
        <end position="136"/>
    </location>
</feature>
<feature type="transmembrane region" description="Helical" evidence="1">
    <location>
        <begin position="29"/>
        <end position="49"/>
    </location>
</feature>
<evidence type="ECO:0000313" key="3">
    <source>
        <dbReference type="Proteomes" id="UP000886523"/>
    </source>
</evidence>
<gene>
    <name evidence="2" type="ORF">BS47DRAFT_1336711</name>
</gene>
<keyword evidence="3" id="KW-1185">Reference proteome</keyword>
<dbReference type="Proteomes" id="UP000886523">
    <property type="component" value="Unassembled WGS sequence"/>
</dbReference>
<reference evidence="2" key="1">
    <citation type="journal article" date="2020" name="Nat. Commun.">
        <title>Large-scale genome sequencing of mycorrhizal fungi provides insights into the early evolution of symbiotic traits.</title>
        <authorList>
            <person name="Miyauchi S."/>
            <person name="Kiss E."/>
            <person name="Kuo A."/>
            <person name="Drula E."/>
            <person name="Kohler A."/>
            <person name="Sanchez-Garcia M."/>
            <person name="Morin E."/>
            <person name="Andreopoulos B."/>
            <person name="Barry K.W."/>
            <person name="Bonito G."/>
            <person name="Buee M."/>
            <person name="Carver A."/>
            <person name="Chen C."/>
            <person name="Cichocki N."/>
            <person name="Clum A."/>
            <person name="Culley D."/>
            <person name="Crous P.W."/>
            <person name="Fauchery L."/>
            <person name="Girlanda M."/>
            <person name="Hayes R.D."/>
            <person name="Keri Z."/>
            <person name="LaButti K."/>
            <person name="Lipzen A."/>
            <person name="Lombard V."/>
            <person name="Magnuson J."/>
            <person name="Maillard F."/>
            <person name="Murat C."/>
            <person name="Nolan M."/>
            <person name="Ohm R.A."/>
            <person name="Pangilinan J."/>
            <person name="Pereira M.F."/>
            <person name="Perotto S."/>
            <person name="Peter M."/>
            <person name="Pfister S."/>
            <person name="Riley R."/>
            <person name="Sitrit Y."/>
            <person name="Stielow J.B."/>
            <person name="Szollosi G."/>
            <person name="Zifcakova L."/>
            <person name="Stursova M."/>
            <person name="Spatafora J.W."/>
            <person name="Tedersoo L."/>
            <person name="Vaario L.M."/>
            <person name="Yamada A."/>
            <person name="Yan M."/>
            <person name="Wang P."/>
            <person name="Xu J."/>
            <person name="Bruns T."/>
            <person name="Baldrian P."/>
            <person name="Vilgalys R."/>
            <person name="Dunand C."/>
            <person name="Henrissat B."/>
            <person name="Grigoriev I.V."/>
            <person name="Hibbett D."/>
            <person name="Nagy L.G."/>
            <person name="Martin F.M."/>
        </authorList>
    </citation>
    <scope>NUCLEOTIDE SEQUENCE</scope>
    <source>
        <strain evidence="2">UP504</strain>
    </source>
</reference>
<dbReference type="AlphaFoldDB" id="A0A9P6B8M3"/>
<feature type="transmembrane region" description="Helical" evidence="1">
    <location>
        <begin position="142"/>
        <end position="162"/>
    </location>
</feature>
<organism evidence="2 3">
    <name type="scientific">Hydnum rufescens UP504</name>
    <dbReference type="NCBI Taxonomy" id="1448309"/>
    <lineage>
        <taxon>Eukaryota</taxon>
        <taxon>Fungi</taxon>
        <taxon>Dikarya</taxon>
        <taxon>Basidiomycota</taxon>
        <taxon>Agaricomycotina</taxon>
        <taxon>Agaricomycetes</taxon>
        <taxon>Cantharellales</taxon>
        <taxon>Hydnaceae</taxon>
        <taxon>Hydnum</taxon>
    </lineage>
</organism>
<feature type="transmembrane region" description="Helical" evidence="1">
    <location>
        <begin position="69"/>
        <end position="94"/>
    </location>
</feature>